<dbReference type="WBParaSite" id="L893_g23508.t1">
    <property type="protein sequence ID" value="L893_g23508.t1"/>
    <property type="gene ID" value="L893_g23508"/>
</dbReference>
<feature type="region of interest" description="Disordered" evidence="3">
    <location>
        <begin position="257"/>
        <end position="294"/>
    </location>
</feature>
<evidence type="ECO:0000313" key="5">
    <source>
        <dbReference type="Proteomes" id="UP000095287"/>
    </source>
</evidence>
<dbReference type="SMART" id="SM00385">
    <property type="entry name" value="CYCLIN"/>
    <property type="match status" value="1"/>
</dbReference>
<dbReference type="PIRSF" id="PIRSF028758">
    <property type="entry name" value="Cyclin, C/H/G types"/>
    <property type="match status" value="1"/>
</dbReference>
<feature type="domain" description="Cyclin-like" evidence="4">
    <location>
        <begin position="41"/>
        <end position="135"/>
    </location>
</feature>
<dbReference type="AlphaFoldDB" id="A0A1I7Z6U9"/>
<evidence type="ECO:0000256" key="3">
    <source>
        <dbReference type="SAM" id="MobiDB-lite"/>
    </source>
</evidence>
<feature type="compositionally biased region" description="Polar residues" evidence="3">
    <location>
        <begin position="257"/>
        <end position="267"/>
    </location>
</feature>
<evidence type="ECO:0000259" key="4">
    <source>
        <dbReference type="SMART" id="SM00385"/>
    </source>
</evidence>
<dbReference type="InterPro" id="IPR043198">
    <property type="entry name" value="Cyclin/Ssn8"/>
</dbReference>
<protein>
    <submittedName>
        <fullName evidence="6">CYCLIN domain-containing protein</fullName>
    </submittedName>
</protein>
<name>A0A1I7Z6U9_9BILA</name>
<evidence type="ECO:0000256" key="1">
    <source>
        <dbReference type="ARBA" id="ARBA00023127"/>
    </source>
</evidence>
<organism evidence="5 6">
    <name type="scientific">Steinernema glaseri</name>
    <dbReference type="NCBI Taxonomy" id="37863"/>
    <lineage>
        <taxon>Eukaryota</taxon>
        <taxon>Metazoa</taxon>
        <taxon>Ecdysozoa</taxon>
        <taxon>Nematoda</taxon>
        <taxon>Chromadorea</taxon>
        <taxon>Rhabditida</taxon>
        <taxon>Tylenchina</taxon>
        <taxon>Panagrolaimomorpha</taxon>
        <taxon>Strongyloidoidea</taxon>
        <taxon>Steinernematidae</taxon>
        <taxon>Steinernema</taxon>
    </lineage>
</organism>
<dbReference type="Gene3D" id="1.10.472.10">
    <property type="entry name" value="Cyclin-like"/>
    <property type="match status" value="2"/>
</dbReference>
<dbReference type="SUPFAM" id="SSF47954">
    <property type="entry name" value="Cyclin-like"/>
    <property type="match status" value="2"/>
</dbReference>
<evidence type="ECO:0000256" key="2">
    <source>
        <dbReference type="RuleBase" id="RU000383"/>
    </source>
</evidence>
<dbReference type="Proteomes" id="UP000095287">
    <property type="component" value="Unplaced"/>
</dbReference>
<dbReference type="GO" id="GO:0016538">
    <property type="term" value="F:cyclin-dependent protein serine/threonine kinase regulator activity"/>
    <property type="evidence" value="ECO:0007669"/>
    <property type="project" value="InterPro"/>
</dbReference>
<reference evidence="6" key="1">
    <citation type="submission" date="2016-11" db="UniProtKB">
        <authorList>
            <consortium name="WormBaseParasite"/>
        </authorList>
    </citation>
    <scope>IDENTIFICATION</scope>
</reference>
<proteinExistence type="inferred from homology"/>
<sequence length="294" mass="33543">MSTGRQIHSWLWTEDMLLRTPSRLSGMTEKEEQSERVNGIKILMEVGTNLKLNSNPTLATACVYFHRFYLFHSFREFESSTTALGCLFLAGKVEETPKKCKDLVHKALERHPKTFNSRPEKLVDEVMALERVILQTMKFDLSVDHPYKYLLRYAKIFLLEKDVMGKVVQNAWTFANDANSTTLCVLWEPEIIAISLLYMSMKMLKLESVTWKNQQMGENWWDQLVVGLSVDMMEKICHKLLDFYSFKKTIEAAPTITNGKASTSGSPATPKPAENGVNNNTVSSSSSGRRSQMH</sequence>
<dbReference type="Pfam" id="PF00134">
    <property type="entry name" value="Cyclin_N"/>
    <property type="match status" value="1"/>
</dbReference>
<comment type="similarity">
    <text evidence="2">Belongs to the cyclin family.</text>
</comment>
<dbReference type="PANTHER" id="PTHR10026">
    <property type="entry name" value="CYCLIN"/>
    <property type="match status" value="1"/>
</dbReference>
<dbReference type="InterPro" id="IPR013763">
    <property type="entry name" value="Cyclin-like_dom"/>
</dbReference>
<keyword evidence="5" id="KW-1185">Reference proteome</keyword>
<evidence type="ECO:0000313" key="6">
    <source>
        <dbReference type="WBParaSite" id="L893_g23508.t1"/>
    </source>
</evidence>
<accession>A0A1I7Z6U9</accession>
<dbReference type="GO" id="GO:0006357">
    <property type="term" value="P:regulation of transcription by RNA polymerase II"/>
    <property type="evidence" value="ECO:0007669"/>
    <property type="project" value="InterPro"/>
</dbReference>
<keyword evidence="1 2" id="KW-0195">Cyclin</keyword>
<dbReference type="InterPro" id="IPR006671">
    <property type="entry name" value="Cyclin_N"/>
</dbReference>
<feature type="compositionally biased region" description="Low complexity" evidence="3">
    <location>
        <begin position="275"/>
        <end position="294"/>
    </location>
</feature>
<dbReference type="InterPro" id="IPR036915">
    <property type="entry name" value="Cyclin-like_sf"/>
</dbReference>